<evidence type="ECO:0000313" key="3">
    <source>
        <dbReference type="Proteomes" id="UP001237156"/>
    </source>
</evidence>
<dbReference type="PANTHER" id="PTHR30093:SF47">
    <property type="entry name" value="TYPE IV PILUS NON-CORE MINOR PILIN PILE"/>
    <property type="match status" value="1"/>
</dbReference>
<proteinExistence type="predicted"/>
<gene>
    <name evidence="2" type="ORF">QB898_05390</name>
</gene>
<name>A0AAW6RJZ5_9BURK</name>
<dbReference type="Pfam" id="PF16732">
    <property type="entry name" value="ComP_DUS"/>
    <property type="match status" value="1"/>
</dbReference>
<organism evidence="2 3">
    <name type="scientific">Ottowia cancrivicina</name>
    <dbReference type="NCBI Taxonomy" id="3040346"/>
    <lineage>
        <taxon>Bacteria</taxon>
        <taxon>Pseudomonadati</taxon>
        <taxon>Pseudomonadota</taxon>
        <taxon>Betaproteobacteria</taxon>
        <taxon>Burkholderiales</taxon>
        <taxon>Comamonadaceae</taxon>
        <taxon>Ottowia</taxon>
    </lineage>
</organism>
<reference evidence="2 3" key="1">
    <citation type="submission" date="2023-04" db="EMBL/GenBank/DDBJ databases">
        <title>Ottowia paracancer sp. nov., isolated from human stomach.</title>
        <authorList>
            <person name="Song Y."/>
        </authorList>
    </citation>
    <scope>NUCLEOTIDE SEQUENCE [LARGE SCALE GENOMIC DNA]</scope>
    <source>
        <strain evidence="2 3">10c7w1</strain>
    </source>
</reference>
<protein>
    <submittedName>
        <fullName evidence="2">Type IV pilin protein</fullName>
    </submittedName>
</protein>
<keyword evidence="1" id="KW-0812">Transmembrane</keyword>
<dbReference type="NCBIfam" id="TIGR02532">
    <property type="entry name" value="IV_pilin_GFxxxE"/>
    <property type="match status" value="1"/>
</dbReference>
<sequence length="157" mass="17039">MKYCLVNASSLARQKGFTLVELMIVVAIVGILAAIAYPSYQESVRKGRRAEARAALAETMQQQERYMTQYNTYKDFSLGDSSVPFKTKVGDSTTTYKLKAEACPASGSYTPTVKECIKVVASPVINDPLVGDLSLTSTGVKDCTGSAKSSQFQLCWP</sequence>
<dbReference type="InterPro" id="IPR045584">
    <property type="entry name" value="Pilin-like"/>
</dbReference>
<dbReference type="Proteomes" id="UP001237156">
    <property type="component" value="Unassembled WGS sequence"/>
</dbReference>
<dbReference type="RefSeq" id="WP_082203205.1">
    <property type="nucleotide sequence ID" value="NZ_JARVII010000008.1"/>
</dbReference>
<evidence type="ECO:0000313" key="2">
    <source>
        <dbReference type="EMBL" id="MDG9699159.1"/>
    </source>
</evidence>
<comment type="caution">
    <text evidence="2">The sequence shown here is derived from an EMBL/GenBank/DDBJ whole genome shotgun (WGS) entry which is preliminary data.</text>
</comment>
<dbReference type="AlphaFoldDB" id="A0AAW6RJZ5"/>
<dbReference type="InterPro" id="IPR012902">
    <property type="entry name" value="N_methyl_site"/>
</dbReference>
<dbReference type="InterPro" id="IPR031982">
    <property type="entry name" value="PilE-like"/>
</dbReference>
<feature type="transmembrane region" description="Helical" evidence="1">
    <location>
        <begin position="20"/>
        <end position="40"/>
    </location>
</feature>
<dbReference type="SUPFAM" id="SSF54523">
    <property type="entry name" value="Pili subunits"/>
    <property type="match status" value="1"/>
</dbReference>
<accession>A0AAW6RJZ5</accession>
<keyword evidence="3" id="KW-1185">Reference proteome</keyword>
<dbReference type="PANTHER" id="PTHR30093">
    <property type="entry name" value="GENERAL SECRETION PATHWAY PROTEIN G"/>
    <property type="match status" value="1"/>
</dbReference>
<dbReference type="Gene3D" id="3.30.700.10">
    <property type="entry name" value="Glycoprotein, Type 4 Pilin"/>
    <property type="match status" value="1"/>
</dbReference>
<dbReference type="GO" id="GO:0043683">
    <property type="term" value="P:type IV pilus assembly"/>
    <property type="evidence" value="ECO:0007669"/>
    <property type="project" value="InterPro"/>
</dbReference>
<dbReference type="PROSITE" id="PS00409">
    <property type="entry name" value="PROKAR_NTER_METHYL"/>
    <property type="match status" value="1"/>
</dbReference>
<dbReference type="Pfam" id="PF07963">
    <property type="entry name" value="N_methyl"/>
    <property type="match status" value="1"/>
</dbReference>
<keyword evidence="1" id="KW-0472">Membrane</keyword>
<dbReference type="EMBL" id="JARVII010000008">
    <property type="protein sequence ID" value="MDG9699159.1"/>
    <property type="molecule type" value="Genomic_DNA"/>
</dbReference>
<keyword evidence="1" id="KW-1133">Transmembrane helix</keyword>
<evidence type="ECO:0000256" key="1">
    <source>
        <dbReference type="SAM" id="Phobius"/>
    </source>
</evidence>